<sequence length="438" mass="49295">MPSSKKYDCLSKTLGYISGSTSPLNFPFPNQEISAVLNSEISYDSEVTGIYPSLLESTTKSKHKIVNALYKNLKSVIPPASNYKGLFKGILKAFLFLENRQMDVKELTKVVIENRFAQSESSTPHQSISAALSLYFRLDNPTMDSKAILRKQEIKNKTTKSRIFWSLNPNNQEILSILNLLKKDFQRTSNYSFEPSSVWCDATITLLQAPTLSEYSMTSPTSLEDSVTLSQAPISPETLRQTLTNKYKRKYIENFSDNNRMTRQRTREIIKEHKQLPPILKNTNEEIARINKINKLCEQNLPNWYQFSERHYLLAGIKGLLMVNNRETGLKDLADVVMNGQPQDPTIVLYIGMCRSLVGIEKPCISGETSKEGSRDTGGLLRNSLLKELIDHSRLPWEERSLPFVSAAGVSSAQGVREAMTAFMDGCIHQSSGVGGFL</sequence>
<proteinExistence type="predicted"/>
<gene>
    <name evidence="2" type="ORF">AGERDE_LOCUS7774</name>
</gene>
<keyword evidence="3" id="KW-1185">Reference proteome</keyword>
<dbReference type="EMBL" id="CAJVPL010001495">
    <property type="protein sequence ID" value="CAG8573806.1"/>
    <property type="molecule type" value="Genomic_DNA"/>
</dbReference>
<reference evidence="2" key="1">
    <citation type="submission" date="2021-06" db="EMBL/GenBank/DDBJ databases">
        <authorList>
            <person name="Kallberg Y."/>
            <person name="Tangrot J."/>
            <person name="Rosling A."/>
        </authorList>
    </citation>
    <scope>NUCLEOTIDE SEQUENCE</scope>
    <source>
        <strain evidence="2">MT106</strain>
    </source>
</reference>
<evidence type="ECO:0000259" key="1">
    <source>
        <dbReference type="Pfam" id="PF25318"/>
    </source>
</evidence>
<dbReference type="Proteomes" id="UP000789831">
    <property type="component" value="Unassembled WGS sequence"/>
</dbReference>
<dbReference type="InterPro" id="IPR057511">
    <property type="entry name" value="WH_GDS1"/>
</dbReference>
<dbReference type="Pfam" id="PF25318">
    <property type="entry name" value="WHD_GDS1"/>
    <property type="match status" value="1"/>
</dbReference>
<feature type="domain" description="GDS1 winged helix" evidence="1">
    <location>
        <begin position="86"/>
        <end position="165"/>
    </location>
</feature>
<accession>A0A9N9G0U5</accession>
<dbReference type="AlphaFoldDB" id="A0A9N9G0U5"/>
<comment type="caution">
    <text evidence="2">The sequence shown here is derived from an EMBL/GenBank/DDBJ whole genome shotgun (WGS) entry which is preliminary data.</text>
</comment>
<name>A0A9N9G0U5_9GLOM</name>
<organism evidence="2 3">
    <name type="scientific">Ambispora gerdemannii</name>
    <dbReference type="NCBI Taxonomy" id="144530"/>
    <lineage>
        <taxon>Eukaryota</taxon>
        <taxon>Fungi</taxon>
        <taxon>Fungi incertae sedis</taxon>
        <taxon>Mucoromycota</taxon>
        <taxon>Glomeromycotina</taxon>
        <taxon>Glomeromycetes</taxon>
        <taxon>Archaeosporales</taxon>
        <taxon>Ambisporaceae</taxon>
        <taxon>Ambispora</taxon>
    </lineage>
</organism>
<evidence type="ECO:0000313" key="3">
    <source>
        <dbReference type="Proteomes" id="UP000789831"/>
    </source>
</evidence>
<evidence type="ECO:0000313" key="2">
    <source>
        <dbReference type="EMBL" id="CAG8573806.1"/>
    </source>
</evidence>
<protein>
    <submittedName>
        <fullName evidence="2">9895_t:CDS:1</fullName>
    </submittedName>
</protein>